<evidence type="ECO:0000256" key="5">
    <source>
        <dbReference type="ARBA" id="ARBA00022737"/>
    </source>
</evidence>
<evidence type="ECO:0000313" key="12">
    <source>
        <dbReference type="Proteomes" id="UP000825009"/>
    </source>
</evidence>
<feature type="domain" description="POTRA" evidence="10">
    <location>
        <begin position="359"/>
        <end position="432"/>
    </location>
</feature>
<dbReference type="AlphaFoldDB" id="A0A8F6TT52"/>
<dbReference type="InterPro" id="IPR034746">
    <property type="entry name" value="POTRA"/>
</dbReference>
<dbReference type="InterPro" id="IPR000184">
    <property type="entry name" value="Bac_surfAg_D15"/>
</dbReference>
<evidence type="ECO:0000256" key="7">
    <source>
        <dbReference type="ARBA" id="ARBA00023237"/>
    </source>
</evidence>
<keyword evidence="7 8" id="KW-0998">Cell outer membrane</keyword>
<gene>
    <name evidence="8 11" type="primary">bamA</name>
    <name evidence="11" type="ORF">KYE46_10990</name>
</gene>
<dbReference type="PANTHER" id="PTHR12815:SF47">
    <property type="entry name" value="TRANSLOCATION AND ASSEMBLY MODULE SUBUNIT TAMA"/>
    <property type="match status" value="1"/>
</dbReference>
<dbReference type="Pfam" id="PF01103">
    <property type="entry name" value="Omp85"/>
    <property type="match status" value="1"/>
</dbReference>
<dbReference type="KEGG" id="gce:KYE46_10990"/>
<dbReference type="HAMAP" id="MF_01430">
    <property type="entry name" value="OM_assembly_BamA"/>
    <property type="match status" value="1"/>
</dbReference>
<comment type="subunit">
    <text evidence="8">Part of the Bam complex.</text>
</comment>
<dbReference type="InterPro" id="IPR023707">
    <property type="entry name" value="OM_assembly_BamA"/>
</dbReference>
<evidence type="ECO:0000256" key="6">
    <source>
        <dbReference type="ARBA" id="ARBA00023136"/>
    </source>
</evidence>
<protein>
    <recommendedName>
        <fullName evidence="8 9">Outer membrane protein assembly factor BamA</fullName>
    </recommendedName>
</protein>
<dbReference type="InterPro" id="IPR039910">
    <property type="entry name" value="D15-like"/>
</dbReference>
<dbReference type="PANTHER" id="PTHR12815">
    <property type="entry name" value="SORTING AND ASSEMBLY MACHINERY SAMM50 PROTEIN FAMILY MEMBER"/>
    <property type="match status" value="1"/>
</dbReference>
<dbReference type="Proteomes" id="UP000825009">
    <property type="component" value="Chromosome"/>
</dbReference>
<evidence type="ECO:0000256" key="1">
    <source>
        <dbReference type="ARBA" id="ARBA00004370"/>
    </source>
</evidence>
<keyword evidence="12" id="KW-1185">Reference proteome</keyword>
<dbReference type="PIRSF" id="PIRSF006076">
    <property type="entry name" value="OM_assembly_OMP85"/>
    <property type="match status" value="1"/>
</dbReference>
<keyword evidence="4 8" id="KW-0732">Signal</keyword>
<name>A0A8F6TT52_9RHOB</name>
<keyword evidence="5 8" id="KW-0677">Repeat</keyword>
<reference evidence="11 12" key="1">
    <citation type="submission" date="2021-07" db="EMBL/GenBank/DDBJ databases">
        <title>A novel Jannaschia species isolated from marine dinoflagellate Ceratoperidinium margalefii.</title>
        <authorList>
            <person name="Jiang Y."/>
            <person name="Li Z."/>
        </authorList>
    </citation>
    <scope>NUCLEOTIDE SEQUENCE [LARGE SCALE GENOMIC DNA]</scope>
    <source>
        <strain evidence="11 12">J12C1-MA-4</strain>
    </source>
</reference>
<dbReference type="InterPro" id="IPR010827">
    <property type="entry name" value="BamA/TamA_POTRA"/>
</dbReference>
<comment type="similarity">
    <text evidence="8">Belongs to the BamA family.</text>
</comment>
<evidence type="ECO:0000256" key="3">
    <source>
        <dbReference type="ARBA" id="ARBA00022692"/>
    </source>
</evidence>
<feature type="domain" description="POTRA" evidence="10">
    <location>
        <begin position="106"/>
        <end position="183"/>
    </location>
</feature>
<dbReference type="Pfam" id="PF07244">
    <property type="entry name" value="POTRA"/>
    <property type="match status" value="4"/>
</dbReference>
<dbReference type="NCBIfam" id="TIGR03303">
    <property type="entry name" value="OM_YaeT"/>
    <property type="match status" value="1"/>
</dbReference>
<keyword evidence="6 8" id="KW-0472">Membrane</keyword>
<dbReference type="GO" id="GO:0051205">
    <property type="term" value="P:protein insertion into membrane"/>
    <property type="evidence" value="ECO:0007669"/>
    <property type="project" value="UniProtKB-UniRule"/>
</dbReference>
<keyword evidence="3 8" id="KW-0812">Transmembrane</keyword>
<organism evidence="11 12">
    <name type="scientific">Gymnodinialimonas ceratoperidinii</name>
    <dbReference type="NCBI Taxonomy" id="2856823"/>
    <lineage>
        <taxon>Bacteria</taxon>
        <taxon>Pseudomonadati</taxon>
        <taxon>Pseudomonadota</taxon>
        <taxon>Alphaproteobacteria</taxon>
        <taxon>Rhodobacterales</taxon>
        <taxon>Paracoccaceae</taxon>
        <taxon>Gymnodinialimonas</taxon>
    </lineage>
</organism>
<feature type="domain" description="POTRA" evidence="10">
    <location>
        <begin position="38"/>
        <end position="105"/>
    </location>
</feature>
<dbReference type="GO" id="GO:0009279">
    <property type="term" value="C:cell outer membrane"/>
    <property type="evidence" value="ECO:0007669"/>
    <property type="project" value="UniProtKB-SubCell"/>
</dbReference>
<evidence type="ECO:0000256" key="2">
    <source>
        <dbReference type="ARBA" id="ARBA00022452"/>
    </source>
</evidence>
<keyword evidence="2 8" id="KW-1134">Transmembrane beta strand</keyword>
<dbReference type="PROSITE" id="PS51779">
    <property type="entry name" value="POTRA"/>
    <property type="match status" value="3"/>
</dbReference>
<sequence>MVLRAFAHFTSRMGRLLAPVFVVLSLVAVAVPADAQSFRFNSFDVQGNFRTNDASVLQVAGIEPGSTVTAGQVNDALQRLQNSGLFETVEVAPRGNTLVITVVEYPTINRIAIEGNRRLDDDELLVLLESTPRRVFSPITAERDAAAIAEAYRVTGRLTATATPQIIRRDENRVDLVFVVSEGSVVETQRIAFVGNRDYSDRRLRQVLESTQAGLFHALIRSDTFIEDRIALDRQLLTDFYQDRGYIDFAIQSVTPELSRDRGAYFVTFNIREGQSYRIGNLSVVSELPGANAADFQNIINIRQGVRYSPRVIDNVITRMENLASDQGLRFVRVEPRLVRDDANLVVNVEFVISRGERVFVERIDIEGNQTTLDRVIRRQFDVVEGDPMDARQIRAAAERIRATGFFADVQVEGRQGTTPEQVIVDVDVEEQPTGSLGFSASYSTDGGAGLAVNFAEENFLGRGQALAVGFNTTSGSQSLNFSFTEPAFLRRDLALGVSAYYAMSNDDDSDAESTTYGVGTSLGFPVSENSRLRLFYNYDHDEITGYDTDDSLILRNEAESADTSRVGFTYSFDNRDTGLNPNAGVFLAFTGEYAGLGGDTEFLRARVRAQAETRIMREEVTLRATFEGGAITALDDGTRASNRFSLNSRQLRGFESGGTGPRDTGAANDNALGGNYFAVARFETAFPLGLPEEYGISGGAFFDVGSVWGLDDTMGSSGTVDDDFYLRSTVGLSVFWDTALGPLRFNFSHPLEYQDYDRTRNFDFTVEARF</sequence>
<evidence type="ECO:0000256" key="9">
    <source>
        <dbReference type="NCBIfam" id="TIGR03303"/>
    </source>
</evidence>
<evidence type="ECO:0000256" key="8">
    <source>
        <dbReference type="HAMAP-Rule" id="MF_01430"/>
    </source>
</evidence>
<comment type="subcellular location">
    <subcellularLocation>
        <location evidence="8">Cell outer membrane</location>
    </subcellularLocation>
    <subcellularLocation>
        <location evidence="1">Membrane</location>
    </subcellularLocation>
</comment>
<proteinExistence type="inferred from homology"/>
<dbReference type="GO" id="GO:0043165">
    <property type="term" value="P:Gram-negative-bacterium-type cell outer membrane assembly"/>
    <property type="evidence" value="ECO:0007669"/>
    <property type="project" value="UniProtKB-UniRule"/>
</dbReference>
<evidence type="ECO:0000313" key="11">
    <source>
        <dbReference type="EMBL" id="QXT38471.1"/>
    </source>
</evidence>
<dbReference type="RefSeq" id="WP_219000667.1">
    <property type="nucleotide sequence ID" value="NZ_CP079194.1"/>
</dbReference>
<dbReference type="EMBL" id="CP079194">
    <property type="protein sequence ID" value="QXT38471.1"/>
    <property type="molecule type" value="Genomic_DNA"/>
</dbReference>
<accession>A0A8F6TT52</accession>
<evidence type="ECO:0000259" key="10">
    <source>
        <dbReference type="PROSITE" id="PS51779"/>
    </source>
</evidence>
<comment type="function">
    <text evidence="8">Part of the outer membrane protein assembly complex, which is involved in assembly and insertion of beta-barrel proteins into the outer membrane.</text>
</comment>
<evidence type="ECO:0000256" key="4">
    <source>
        <dbReference type="ARBA" id="ARBA00022729"/>
    </source>
</evidence>